<proteinExistence type="inferred from homology"/>
<dbReference type="PROSITE" id="PS00061">
    <property type="entry name" value="ADH_SHORT"/>
    <property type="match status" value="1"/>
</dbReference>
<dbReference type="EMBL" id="CP023315">
    <property type="protein sequence ID" value="ATC33002.1"/>
    <property type="molecule type" value="Genomic_DNA"/>
</dbReference>
<dbReference type="GO" id="GO:0016616">
    <property type="term" value="F:oxidoreductase activity, acting on the CH-OH group of donors, NAD or NADP as acceptor"/>
    <property type="evidence" value="ECO:0007669"/>
    <property type="project" value="TreeGrafter"/>
</dbReference>
<evidence type="ECO:0000256" key="2">
    <source>
        <dbReference type="ARBA" id="ARBA00023002"/>
    </source>
</evidence>
<dbReference type="Proteomes" id="UP000217311">
    <property type="component" value="Chromosome"/>
</dbReference>
<keyword evidence="2" id="KW-0560">Oxidoreductase</keyword>
<evidence type="ECO:0000256" key="1">
    <source>
        <dbReference type="ARBA" id="ARBA00006484"/>
    </source>
</evidence>
<gene>
    <name evidence="3" type="ORF">CA606_12060</name>
</gene>
<dbReference type="Gene3D" id="3.40.50.720">
    <property type="entry name" value="NAD(P)-binding Rossmann-like Domain"/>
    <property type="match status" value="1"/>
</dbReference>
<sequence length="272" mass="27907">MSRVSAAEQGLAQGAAPFLSLQGKRALITSGTRGAGAATLSLFRQLGAQVLTTARNPPADLPADLFVAADLTTADGCARLAEVVRERFGVPDIVVHMLGGSSAPAGGFAALGDEDWRRELDLNLMPAVRLDRDIVPGMVARGSGVIIHVTSIQRTLPLPDATTAYASAKAALSTYSKSLSKEVSPRGVRVVRVSPGWIETEASVALAERLGDGVGGVEAGKRKIMESLGGIPLGRPAQPAEVASLFAFLASDLAGAITGAEYVIDGGAIPTV</sequence>
<dbReference type="AlphaFoldDB" id="A0A290MT29"/>
<protein>
    <submittedName>
        <fullName evidence="3">SDR family NAD(P)-dependent oxidoreductase</fullName>
    </submittedName>
</protein>
<accession>A0A290MT29</accession>
<dbReference type="PANTHER" id="PTHR42760">
    <property type="entry name" value="SHORT-CHAIN DEHYDROGENASES/REDUCTASES FAMILY MEMBER"/>
    <property type="match status" value="1"/>
</dbReference>
<dbReference type="RefSeq" id="WP_096052394.1">
    <property type="nucleotide sequence ID" value="NZ_CP023315.3"/>
</dbReference>
<evidence type="ECO:0000313" key="4">
    <source>
        <dbReference type="Proteomes" id="UP000217311"/>
    </source>
</evidence>
<dbReference type="InterPro" id="IPR020904">
    <property type="entry name" value="Sc_DH/Rdtase_CS"/>
</dbReference>
<dbReference type="PRINTS" id="PR00081">
    <property type="entry name" value="GDHRDH"/>
</dbReference>
<dbReference type="NCBIfam" id="NF005095">
    <property type="entry name" value="PRK06523.1"/>
    <property type="match status" value="1"/>
</dbReference>
<reference evidence="4" key="1">
    <citation type="submission" date="2017-09" db="EMBL/GenBank/DDBJ databases">
        <title>Genome evolution observed in wild isolates of Caulobacter crescentus.</title>
        <authorList>
            <person name="Ely B."/>
            <person name="Wilson K."/>
            <person name="Scott D."/>
        </authorList>
    </citation>
    <scope>NUCLEOTIDE SEQUENCE [LARGE SCALE GENOMIC DNA]</scope>
    <source>
        <strain evidence="4">CB13b1a</strain>
    </source>
</reference>
<dbReference type="PANTHER" id="PTHR42760:SF133">
    <property type="entry name" value="3-OXOACYL-[ACYL-CARRIER-PROTEIN] REDUCTASE"/>
    <property type="match status" value="1"/>
</dbReference>
<organism evidence="3 4">
    <name type="scientific">Caulobacter vibrioides</name>
    <name type="common">Caulobacter crescentus</name>
    <dbReference type="NCBI Taxonomy" id="155892"/>
    <lineage>
        <taxon>Bacteria</taxon>
        <taxon>Pseudomonadati</taxon>
        <taxon>Pseudomonadota</taxon>
        <taxon>Alphaproteobacteria</taxon>
        <taxon>Caulobacterales</taxon>
        <taxon>Caulobacteraceae</taxon>
        <taxon>Caulobacter</taxon>
    </lineage>
</organism>
<comment type="similarity">
    <text evidence="1">Belongs to the short-chain dehydrogenases/reductases (SDR) family.</text>
</comment>
<dbReference type="InterPro" id="IPR002347">
    <property type="entry name" value="SDR_fam"/>
</dbReference>
<dbReference type="InterPro" id="IPR036291">
    <property type="entry name" value="NAD(P)-bd_dom_sf"/>
</dbReference>
<dbReference type="SUPFAM" id="SSF51735">
    <property type="entry name" value="NAD(P)-binding Rossmann-fold domains"/>
    <property type="match status" value="1"/>
</dbReference>
<evidence type="ECO:0000313" key="3">
    <source>
        <dbReference type="EMBL" id="ATC33002.1"/>
    </source>
</evidence>
<name>A0A290MT29_CAUVI</name>
<dbReference type="Pfam" id="PF13561">
    <property type="entry name" value="adh_short_C2"/>
    <property type="match status" value="1"/>
</dbReference>